<dbReference type="Proteomes" id="UP001595604">
    <property type="component" value="Unassembled WGS sequence"/>
</dbReference>
<evidence type="ECO:0000313" key="4">
    <source>
        <dbReference type="Proteomes" id="UP001595604"/>
    </source>
</evidence>
<keyword evidence="4" id="KW-1185">Reference proteome</keyword>
<name>A0ABV7IVV8_9SPHN</name>
<dbReference type="InterPro" id="IPR032466">
    <property type="entry name" value="Metal_Hydrolase"/>
</dbReference>
<protein>
    <submittedName>
        <fullName evidence="3">Amidohydrolase family protein</fullName>
    </submittedName>
</protein>
<organism evidence="3 4">
    <name type="scientific">Novosphingobium bradum</name>
    <dbReference type="NCBI Taxonomy" id="1737444"/>
    <lineage>
        <taxon>Bacteria</taxon>
        <taxon>Pseudomonadati</taxon>
        <taxon>Pseudomonadota</taxon>
        <taxon>Alphaproteobacteria</taxon>
        <taxon>Sphingomonadales</taxon>
        <taxon>Sphingomonadaceae</taxon>
        <taxon>Novosphingobium</taxon>
    </lineage>
</organism>
<accession>A0ABV7IVV8</accession>
<reference evidence="4" key="1">
    <citation type="journal article" date="2019" name="Int. J. Syst. Evol. Microbiol.">
        <title>The Global Catalogue of Microorganisms (GCM) 10K type strain sequencing project: providing services to taxonomists for standard genome sequencing and annotation.</title>
        <authorList>
            <consortium name="The Broad Institute Genomics Platform"/>
            <consortium name="The Broad Institute Genome Sequencing Center for Infectious Disease"/>
            <person name="Wu L."/>
            <person name="Ma J."/>
        </authorList>
    </citation>
    <scope>NUCLEOTIDE SEQUENCE [LARGE SCALE GENOMIC DNA]</scope>
    <source>
        <strain evidence="4">KCTC 42984</strain>
    </source>
</reference>
<sequence length="416" mass="47244">MNSMVNEIPTLTAEETQTLKDMKVVDADTHYTEPHDLWTSMVPASMKDKVPHVIRKDNGRDVWLVDGEQVLLESAVTACSIMKDGSKFSFWDVSISEGPQIEEVSEASWDIKSRVAAMDDMNIWAQIVYPNVVGFGSQRLIHLKDRQLSLDIASIYNEAMAQKQELSGNRFLPQAVIPFWDLKAAVKEVEKAKNMGLTGIAVSPQPDHGTDLPDIGHTYWDPLWEVCQDLDMPINFHIGADPAGMAGRNPWDDVWGSMDRHRKYVIGCALLESGQASILANLVCSDLLDRFPKTKWVNVESGIGWIPYILERLEYQFYESDPQDPTLVNYDRPSPWELFHRQIYACWWFEHSSPTRMLDIIGFDNVLFETDFPHPTCLYPSPAERAFKTLEHWGPEARNKVMSGNAARVYNIPGLV</sequence>
<dbReference type="Pfam" id="PF04909">
    <property type="entry name" value="Amidohydro_2"/>
    <property type="match status" value="1"/>
</dbReference>
<feature type="domain" description="Amidohydrolase-related" evidence="2">
    <location>
        <begin position="156"/>
        <end position="412"/>
    </location>
</feature>
<evidence type="ECO:0000313" key="3">
    <source>
        <dbReference type="EMBL" id="MFC3175093.1"/>
    </source>
</evidence>
<dbReference type="EMBL" id="JBHRTQ010000010">
    <property type="protein sequence ID" value="MFC3175093.1"/>
    <property type="molecule type" value="Genomic_DNA"/>
</dbReference>
<dbReference type="InterPro" id="IPR006680">
    <property type="entry name" value="Amidohydro-rel"/>
</dbReference>
<dbReference type="PANTHER" id="PTHR21240">
    <property type="entry name" value="2-AMINO-3-CARBOXYLMUCONATE-6-SEMIALDEHYDE DECARBOXYLASE"/>
    <property type="match status" value="1"/>
</dbReference>
<evidence type="ECO:0000259" key="2">
    <source>
        <dbReference type="Pfam" id="PF04909"/>
    </source>
</evidence>
<dbReference type="SUPFAM" id="SSF51556">
    <property type="entry name" value="Metallo-dependent hydrolases"/>
    <property type="match status" value="1"/>
</dbReference>
<keyword evidence="1" id="KW-0456">Lyase</keyword>
<dbReference type="InterPro" id="IPR032465">
    <property type="entry name" value="ACMSD"/>
</dbReference>
<evidence type="ECO:0000256" key="1">
    <source>
        <dbReference type="ARBA" id="ARBA00023239"/>
    </source>
</evidence>
<comment type="caution">
    <text evidence="3">The sequence shown here is derived from an EMBL/GenBank/DDBJ whole genome shotgun (WGS) entry which is preliminary data.</text>
</comment>
<proteinExistence type="predicted"/>
<dbReference type="Gene3D" id="3.20.20.140">
    <property type="entry name" value="Metal-dependent hydrolases"/>
    <property type="match status" value="1"/>
</dbReference>
<dbReference type="RefSeq" id="WP_379510465.1">
    <property type="nucleotide sequence ID" value="NZ_JBHRTQ010000010.1"/>
</dbReference>
<dbReference type="PANTHER" id="PTHR21240:SF28">
    <property type="entry name" value="ISO-OROTATE DECARBOXYLASE (EUROFUNG)"/>
    <property type="match status" value="1"/>
</dbReference>
<gene>
    <name evidence="3" type="ORF">ACFOD9_12610</name>
</gene>